<dbReference type="EMBL" id="FNOK01000020">
    <property type="protein sequence ID" value="SDY10667.1"/>
    <property type="molecule type" value="Genomic_DNA"/>
</dbReference>
<organism evidence="1 2">
    <name type="scientific">Saccharopolyspora shandongensis</name>
    <dbReference type="NCBI Taxonomy" id="418495"/>
    <lineage>
        <taxon>Bacteria</taxon>
        <taxon>Bacillati</taxon>
        <taxon>Actinomycetota</taxon>
        <taxon>Actinomycetes</taxon>
        <taxon>Pseudonocardiales</taxon>
        <taxon>Pseudonocardiaceae</taxon>
        <taxon>Saccharopolyspora</taxon>
    </lineage>
</organism>
<proteinExistence type="predicted"/>
<reference evidence="2" key="1">
    <citation type="submission" date="2016-10" db="EMBL/GenBank/DDBJ databases">
        <authorList>
            <person name="Varghese N."/>
            <person name="Submissions S."/>
        </authorList>
    </citation>
    <scope>NUCLEOTIDE SEQUENCE [LARGE SCALE GENOMIC DNA]</scope>
    <source>
        <strain evidence="2">CGMCC 4.3530</strain>
    </source>
</reference>
<sequence length="107" mass="11570">MRAGFQFHHLPALDDLRAIQGIRVSSGAIDVYLAEAPHLASAARFRVEDIEFGIAPPSLWYRNGTVDEVVYALVDLPPHGSPGAPNLARSRSLWLPGDDLLRNGGLG</sequence>
<dbReference type="STRING" id="418495.SAMN05216215_102010"/>
<dbReference type="OrthoDB" id="3634287at2"/>
<protein>
    <submittedName>
        <fullName evidence="1">Uncharacterized protein</fullName>
    </submittedName>
</protein>
<name>A0A1H3H5H6_9PSEU</name>
<dbReference type="AlphaFoldDB" id="A0A1H3H5H6"/>
<evidence type="ECO:0000313" key="2">
    <source>
        <dbReference type="Proteomes" id="UP000199529"/>
    </source>
</evidence>
<dbReference type="RefSeq" id="WP_093267894.1">
    <property type="nucleotide sequence ID" value="NZ_FNOK01000020.1"/>
</dbReference>
<dbReference type="Proteomes" id="UP000199529">
    <property type="component" value="Unassembled WGS sequence"/>
</dbReference>
<keyword evidence="2" id="KW-1185">Reference proteome</keyword>
<gene>
    <name evidence="1" type="ORF">SAMN05216215_102010</name>
</gene>
<evidence type="ECO:0000313" key="1">
    <source>
        <dbReference type="EMBL" id="SDY10667.1"/>
    </source>
</evidence>
<accession>A0A1H3H5H6</accession>